<sequence length="281" mass="32730">CLSPTNLNNQESILDINEIAKELPLEISIPNLTDEWNLLSLENLCDNKNHRIDHFWRTVMELKNSFGDKKYPIITKIVKVVLSLSHGSADIERGFSESGRILTEEKASMSLRMLNARLNIKDAMKRYKNKPQLVPFSKELIIAAESAKQKYMIFLEEEQKKKEAERNRQLIEEATAKRKKELEEEMEKSKKRLKVLEEEFKEAEKQEESQRKIADEMFVEANNRLKLAVEKGDMNGIKIAQSMLEAAKNLREEEKQKIKIKNEISSRIEKKKSFLLSNIHS</sequence>
<name>E9J892_SOLIN</name>
<dbReference type="InterPro" id="IPR012337">
    <property type="entry name" value="RNaseH-like_sf"/>
</dbReference>
<dbReference type="GO" id="GO:0046983">
    <property type="term" value="F:protein dimerization activity"/>
    <property type="evidence" value="ECO:0007669"/>
    <property type="project" value="InterPro"/>
</dbReference>
<organism>
    <name type="scientific">Solenopsis invicta</name>
    <name type="common">Red imported fire ant</name>
    <name type="synonym">Solenopsis wagneri</name>
    <dbReference type="NCBI Taxonomy" id="13686"/>
    <lineage>
        <taxon>Eukaryota</taxon>
        <taxon>Metazoa</taxon>
        <taxon>Ecdysozoa</taxon>
        <taxon>Arthropoda</taxon>
        <taxon>Hexapoda</taxon>
        <taxon>Insecta</taxon>
        <taxon>Pterygota</taxon>
        <taxon>Neoptera</taxon>
        <taxon>Endopterygota</taxon>
        <taxon>Hymenoptera</taxon>
        <taxon>Apocrita</taxon>
        <taxon>Aculeata</taxon>
        <taxon>Formicoidea</taxon>
        <taxon>Formicidae</taxon>
        <taxon>Myrmicinae</taxon>
        <taxon>Solenopsis</taxon>
    </lineage>
</organism>
<evidence type="ECO:0000313" key="3">
    <source>
        <dbReference type="EMBL" id="EFZ10961.1"/>
    </source>
</evidence>
<dbReference type="InterPro" id="IPR008906">
    <property type="entry name" value="HATC_C_dom"/>
</dbReference>
<evidence type="ECO:0000256" key="1">
    <source>
        <dbReference type="SAM" id="Coils"/>
    </source>
</evidence>
<dbReference type="HOGENOM" id="CLU_992380_0_0_1"/>
<dbReference type="AlphaFoldDB" id="E9J892"/>
<dbReference type="OMA" id="LIDEWNM"/>
<evidence type="ECO:0000259" key="2">
    <source>
        <dbReference type="Pfam" id="PF05699"/>
    </source>
</evidence>
<feature type="domain" description="HAT C-terminal dimerisation" evidence="2">
    <location>
        <begin position="68"/>
        <end position="124"/>
    </location>
</feature>
<keyword evidence="1" id="KW-0175">Coiled coil</keyword>
<accession>E9J892</accession>
<proteinExistence type="predicted"/>
<feature type="non-terminal residue" evidence="3">
    <location>
        <position position="1"/>
    </location>
</feature>
<dbReference type="SUPFAM" id="SSF53098">
    <property type="entry name" value="Ribonuclease H-like"/>
    <property type="match status" value="1"/>
</dbReference>
<protein>
    <recommendedName>
        <fullName evidence="2">HAT C-terminal dimerisation domain-containing protein</fullName>
    </recommendedName>
</protein>
<dbReference type="Pfam" id="PF05699">
    <property type="entry name" value="Dimer_Tnp_hAT"/>
    <property type="match status" value="1"/>
</dbReference>
<feature type="coiled-coil region" evidence="1">
    <location>
        <begin position="237"/>
        <end position="264"/>
    </location>
</feature>
<gene>
    <name evidence="3" type="ORF">SINV_13966</name>
</gene>
<dbReference type="EMBL" id="GL768853">
    <property type="protein sequence ID" value="EFZ10961.1"/>
    <property type="molecule type" value="Genomic_DNA"/>
</dbReference>
<feature type="coiled-coil region" evidence="1">
    <location>
        <begin position="154"/>
        <end position="213"/>
    </location>
</feature>
<reference evidence="3" key="1">
    <citation type="journal article" date="2011" name="Proc. Natl. Acad. Sci. U.S.A.">
        <title>The genome of the fire ant Solenopsis invicta.</title>
        <authorList>
            <person name="Wurm Y."/>
            <person name="Wang J."/>
            <person name="Riba-Grognuz O."/>
            <person name="Corona M."/>
            <person name="Nygaard S."/>
            <person name="Hunt B.G."/>
            <person name="Ingram K.K."/>
            <person name="Falquet L."/>
            <person name="Nipitwattanaphon M."/>
            <person name="Gotzek D."/>
            <person name="Dijkstra M.B."/>
            <person name="Oettler J."/>
            <person name="Comtesse F."/>
            <person name="Shih C.J."/>
            <person name="Wu W.J."/>
            <person name="Yang C.C."/>
            <person name="Thomas J."/>
            <person name="Beaudoing E."/>
            <person name="Pradervand S."/>
            <person name="Flegel V."/>
            <person name="Cook E.D."/>
            <person name="Fabbretti R."/>
            <person name="Stockinger H."/>
            <person name="Long L."/>
            <person name="Farmerie W.G."/>
            <person name="Oakey J."/>
            <person name="Boomsma J.J."/>
            <person name="Pamilo P."/>
            <person name="Yi S.V."/>
            <person name="Heinze J."/>
            <person name="Goodisman M.A."/>
            <person name="Farinelli L."/>
            <person name="Harshman K."/>
            <person name="Hulo N."/>
            <person name="Cerutti L."/>
            <person name="Xenarios I."/>
            <person name="Shoemaker D."/>
            <person name="Keller L."/>
        </authorList>
    </citation>
    <scope>NUCLEOTIDE SEQUENCE [LARGE SCALE GENOMIC DNA]</scope>
</reference>
<feature type="non-terminal residue" evidence="3">
    <location>
        <position position="281"/>
    </location>
</feature>